<feature type="chain" id="PRO_5047244930" evidence="2">
    <location>
        <begin position="19"/>
        <end position="172"/>
    </location>
</feature>
<dbReference type="Proteomes" id="UP001648503">
    <property type="component" value="Unassembled WGS sequence"/>
</dbReference>
<feature type="compositionally biased region" description="Polar residues" evidence="1">
    <location>
        <begin position="26"/>
        <end position="67"/>
    </location>
</feature>
<sequence>MKLISFAALSLLAVTVSAYPVPGTPPQDTGAQSALQHQSTDTPSTLQHQSTTTPSTLQHQSTDAQEPQQDQEKELKDELKKLKQQYVDQKTLVGGLKALINAMKKEQLELQESADALGENDPNKAEMMMRLSSQFFDIQEARDSLDAARQGLNSAQDQCEILEAKLASLNDF</sequence>
<accession>A0ABQ8EYS9</accession>
<proteinExistence type="predicted"/>
<evidence type="ECO:0000313" key="4">
    <source>
        <dbReference type="Proteomes" id="UP001648503"/>
    </source>
</evidence>
<evidence type="ECO:0000313" key="3">
    <source>
        <dbReference type="EMBL" id="KAH6587365.1"/>
    </source>
</evidence>
<feature type="region of interest" description="Disordered" evidence="1">
    <location>
        <begin position="24"/>
        <end position="77"/>
    </location>
</feature>
<evidence type="ECO:0000256" key="1">
    <source>
        <dbReference type="SAM" id="MobiDB-lite"/>
    </source>
</evidence>
<feature type="signal peptide" evidence="2">
    <location>
        <begin position="1"/>
        <end position="18"/>
    </location>
</feature>
<organism evidence="3 4">
    <name type="scientific">Batrachochytrium salamandrivorans</name>
    <dbReference type="NCBI Taxonomy" id="1357716"/>
    <lineage>
        <taxon>Eukaryota</taxon>
        <taxon>Fungi</taxon>
        <taxon>Fungi incertae sedis</taxon>
        <taxon>Chytridiomycota</taxon>
        <taxon>Chytridiomycota incertae sedis</taxon>
        <taxon>Chytridiomycetes</taxon>
        <taxon>Rhizophydiales</taxon>
        <taxon>Rhizophydiales incertae sedis</taxon>
        <taxon>Batrachochytrium</taxon>
    </lineage>
</organism>
<comment type="caution">
    <text evidence="3">The sequence shown here is derived from an EMBL/GenBank/DDBJ whole genome shotgun (WGS) entry which is preliminary data.</text>
</comment>
<keyword evidence="4" id="KW-1185">Reference proteome</keyword>
<dbReference type="EMBL" id="JAFCIX010000565">
    <property type="protein sequence ID" value="KAH6587365.1"/>
    <property type="molecule type" value="Genomic_DNA"/>
</dbReference>
<keyword evidence="2" id="KW-0732">Signal</keyword>
<gene>
    <name evidence="3" type="ORF">BASA50_001294</name>
</gene>
<evidence type="ECO:0000256" key="2">
    <source>
        <dbReference type="SAM" id="SignalP"/>
    </source>
</evidence>
<reference evidence="3 4" key="1">
    <citation type="submission" date="2021-02" db="EMBL/GenBank/DDBJ databases">
        <title>Variation within the Batrachochytrium salamandrivorans European outbreak.</title>
        <authorList>
            <person name="Kelly M."/>
            <person name="Pasmans F."/>
            <person name="Shea T.P."/>
            <person name="Munoz J.F."/>
            <person name="Carranza S."/>
            <person name="Cuomo C.A."/>
            <person name="Martel A."/>
        </authorList>
    </citation>
    <scope>NUCLEOTIDE SEQUENCE [LARGE SCALE GENOMIC DNA]</scope>
    <source>
        <strain evidence="3 4">AMFP18/2</strain>
    </source>
</reference>
<protein>
    <submittedName>
        <fullName evidence="3">Uncharacterized protein</fullName>
    </submittedName>
</protein>
<name>A0ABQ8EYS9_9FUNG</name>